<feature type="compositionally biased region" description="Polar residues" evidence="1">
    <location>
        <begin position="392"/>
        <end position="401"/>
    </location>
</feature>
<feature type="compositionally biased region" description="Polar residues" evidence="1">
    <location>
        <begin position="199"/>
        <end position="225"/>
    </location>
</feature>
<feature type="compositionally biased region" description="Low complexity" evidence="1">
    <location>
        <begin position="638"/>
        <end position="656"/>
    </location>
</feature>
<feature type="compositionally biased region" description="Polar residues" evidence="1">
    <location>
        <begin position="374"/>
        <end position="384"/>
    </location>
</feature>
<proteinExistence type="predicted"/>
<dbReference type="STRING" id="1141098.A0A1Y2EJH7"/>
<feature type="compositionally biased region" description="Low complexity" evidence="1">
    <location>
        <begin position="226"/>
        <end position="235"/>
    </location>
</feature>
<dbReference type="InParanoid" id="A0A1Y2EJH7"/>
<protein>
    <recommendedName>
        <fullName evidence="4">DUF676 domain-containing protein</fullName>
    </recommendedName>
</protein>
<dbReference type="EMBL" id="MCFJ01000001">
    <property type="protein sequence ID" value="ORY71719.1"/>
    <property type="molecule type" value="Genomic_DNA"/>
</dbReference>
<dbReference type="AlphaFoldDB" id="A0A1Y2EJH7"/>
<dbReference type="RefSeq" id="XP_040721311.1">
    <property type="nucleotide sequence ID" value="XM_040857879.1"/>
</dbReference>
<dbReference type="GeneID" id="63774091"/>
<evidence type="ECO:0000256" key="1">
    <source>
        <dbReference type="SAM" id="MobiDB-lite"/>
    </source>
</evidence>
<feature type="compositionally biased region" description="Basic and acidic residues" evidence="1">
    <location>
        <begin position="554"/>
        <end position="570"/>
    </location>
</feature>
<evidence type="ECO:0000313" key="2">
    <source>
        <dbReference type="EMBL" id="ORY71719.1"/>
    </source>
</evidence>
<accession>A0A1Y2EJH7</accession>
<gene>
    <name evidence="2" type="ORF">BCR38DRAFT_404772</name>
</gene>
<reference evidence="2 3" key="1">
    <citation type="submission" date="2016-07" db="EMBL/GenBank/DDBJ databases">
        <title>Pervasive Adenine N6-methylation of Active Genes in Fungi.</title>
        <authorList>
            <consortium name="DOE Joint Genome Institute"/>
            <person name="Mondo S.J."/>
            <person name="Dannebaum R.O."/>
            <person name="Kuo R.C."/>
            <person name="Labutti K."/>
            <person name="Haridas S."/>
            <person name="Kuo A."/>
            <person name="Salamov A."/>
            <person name="Ahrendt S.R."/>
            <person name="Lipzen A."/>
            <person name="Sullivan W."/>
            <person name="Andreopoulos W.B."/>
            <person name="Clum A."/>
            <person name="Lindquist E."/>
            <person name="Daum C."/>
            <person name="Ramamoorthy G.K."/>
            <person name="Gryganskyi A."/>
            <person name="Culley D."/>
            <person name="Magnuson J.K."/>
            <person name="James T.Y."/>
            <person name="O'Malley M.A."/>
            <person name="Stajich J.E."/>
            <person name="Spatafora J.W."/>
            <person name="Visel A."/>
            <person name="Grigoriev I.V."/>
        </authorList>
    </citation>
    <scope>NUCLEOTIDE SEQUENCE [LARGE SCALE GENOMIC DNA]</scope>
    <source>
        <strain evidence="2 3">CBS 129021</strain>
    </source>
</reference>
<comment type="caution">
    <text evidence="2">The sequence shown here is derived from an EMBL/GenBank/DDBJ whole genome shotgun (WGS) entry which is preliminary data.</text>
</comment>
<dbReference type="PANTHER" id="PTHR47842:SF3">
    <property type="entry name" value="DUF676 DOMAIN-CONTAINING PROTEIN"/>
    <property type="match status" value="1"/>
</dbReference>
<feature type="region of interest" description="Disordered" evidence="1">
    <location>
        <begin position="536"/>
        <end position="717"/>
    </location>
</feature>
<evidence type="ECO:0008006" key="4">
    <source>
        <dbReference type="Google" id="ProtNLM"/>
    </source>
</evidence>
<evidence type="ECO:0000313" key="3">
    <source>
        <dbReference type="Proteomes" id="UP000193689"/>
    </source>
</evidence>
<organism evidence="2 3">
    <name type="scientific">Pseudomassariella vexata</name>
    <dbReference type="NCBI Taxonomy" id="1141098"/>
    <lineage>
        <taxon>Eukaryota</taxon>
        <taxon>Fungi</taxon>
        <taxon>Dikarya</taxon>
        <taxon>Ascomycota</taxon>
        <taxon>Pezizomycotina</taxon>
        <taxon>Sordariomycetes</taxon>
        <taxon>Xylariomycetidae</taxon>
        <taxon>Amphisphaeriales</taxon>
        <taxon>Pseudomassariaceae</taxon>
        <taxon>Pseudomassariella</taxon>
    </lineage>
</organism>
<dbReference type="Proteomes" id="UP000193689">
    <property type="component" value="Unassembled WGS sequence"/>
</dbReference>
<dbReference type="PANTHER" id="PTHR47842">
    <property type="entry name" value="EXPRESSED PROTEIN"/>
    <property type="match status" value="1"/>
</dbReference>
<feature type="region of interest" description="Disordered" evidence="1">
    <location>
        <begin position="199"/>
        <end position="238"/>
    </location>
</feature>
<sequence>MSIMDSKMPSQPSPSLDVPRRIGTRFGTPGAGYSDVYGRDPRSSSMQSLTPSLPEYEEVERRKLLLVYIHGFMGNDTSFQSFPAHVHKYLKTALAETHAIHSKVYPKYKTYKAIEVARDNFSRWLEPHESPTTDVVLPTRDRYDPRLFQHRILGTVNLDAPLLGLHPGIIVSGISSLFRPKPDNDNDKDTRQAFNTVGQYNNASQGSGMTSPNQSSVYLPSIQSGPSTPSVAPSISPAPAPAPAPGMFPAMTYDPNFNPNFPNDVRLEERGWWQNIVHFVKKHNSEGLVDAATHHIMSHLEFGSVLMDLNCLKIRYENLRKLEDVDDIKHYGMPHVAPRVRFIQYYTICHGYPKKPKTPKTEPKAEISSLRAGNDTNTAPSTPRISVEDHSSNAGQGQVQPLRTIPKEDSAALNVSEDERSSMELEMLDPEPISEEFHTPEGSRQGSPPPSHQAGAPPPVPATQSADTKDGDINQPRSQENHPSKVTTASAVKNGLEPAGVEPSVSNMPESDTDAVAVATTSTDEMADELAALTLDLPPIPDIPEKPVAPDFSKYTDKDARKQAEKEAKRVQKSYDQAVKNRDKAIKERQKIIEKRKKKRAQEVDKREKEAQKQRKKEEQAAATAAAKAAAEDRNFLAEDAAATSMTSTDTIAASAVSQQPPLSQAPSGLNQESSRASVDSGLQPNSSERTQQQRSSKPEKAPKPPKERKFCSLPSKVNGQMDPKWVKIFMKDVDEVGAHTGLFFPGPHYEKLVGDVGDMIVSWVQEDATKRAILALQ</sequence>
<feature type="compositionally biased region" description="Basic and acidic residues" evidence="1">
    <location>
        <begin position="579"/>
        <end position="593"/>
    </location>
</feature>
<feature type="compositionally biased region" description="Basic and acidic residues" evidence="1">
    <location>
        <begin position="697"/>
        <end position="711"/>
    </location>
</feature>
<feature type="region of interest" description="Disordered" evidence="1">
    <location>
        <begin position="1"/>
        <end position="53"/>
    </location>
</feature>
<keyword evidence="3" id="KW-1185">Reference proteome</keyword>
<dbReference type="OrthoDB" id="3248508at2759"/>
<name>A0A1Y2EJH7_9PEZI</name>
<feature type="compositionally biased region" description="Pro residues" evidence="1">
    <location>
        <begin position="447"/>
        <end position="461"/>
    </location>
</feature>
<feature type="compositionally biased region" description="Basic and acidic residues" evidence="1">
    <location>
        <begin position="601"/>
        <end position="620"/>
    </location>
</feature>
<feature type="compositionally biased region" description="Polar residues" evidence="1">
    <location>
        <begin position="657"/>
        <end position="694"/>
    </location>
</feature>
<feature type="region of interest" description="Disordered" evidence="1">
    <location>
        <begin position="353"/>
        <end position="513"/>
    </location>
</feature>